<dbReference type="InParanoid" id="B7G6X6"/>
<evidence type="ECO:0000313" key="4">
    <source>
        <dbReference type="Proteomes" id="UP000000759"/>
    </source>
</evidence>
<keyword evidence="4" id="KW-1185">Reference proteome</keyword>
<dbReference type="GeneID" id="7203642"/>
<proteinExistence type="predicted"/>
<dbReference type="InterPro" id="IPR035234">
    <property type="entry name" value="IgGFc-bd_N"/>
</dbReference>
<dbReference type="Pfam" id="PF17517">
    <property type="entry name" value="IgGFc_binding"/>
    <property type="match status" value="1"/>
</dbReference>
<reference evidence="3 4" key="1">
    <citation type="journal article" date="2008" name="Nature">
        <title>The Phaeodactylum genome reveals the evolutionary history of diatom genomes.</title>
        <authorList>
            <person name="Bowler C."/>
            <person name="Allen A.E."/>
            <person name="Badger J.H."/>
            <person name="Grimwood J."/>
            <person name="Jabbari K."/>
            <person name="Kuo A."/>
            <person name="Maheswari U."/>
            <person name="Martens C."/>
            <person name="Maumus F."/>
            <person name="Otillar R.P."/>
            <person name="Rayko E."/>
            <person name="Salamov A."/>
            <person name="Vandepoele K."/>
            <person name="Beszteri B."/>
            <person name="Gruber A."/>
            <person name="Heijde M."/>
            <person name="Katinka M."/>
            <person name="Mock T."/>
            <person name="Valentin K."/>
            <person name="Verret F."/>
            <person name="Berges J.A."/>
            <person name="Brownlee C."/>
            <person name="Cadoret J.P."/>
            <person name="Chiovitti A."/>
            <person name="Choi C.J."/>
            <person name="Coesel S."/>
            <person name="De Martino A."/>
            <person name="Detter J.C."/>
            <person name="Durkin C."/>
            <person name="Falciatore A."/>
            <person name="Fournet J."/>
            <person name="Haruta M."/>
            <person name="Huysman M.J."/>
            <person name="Jenkins B.D."/>
            <person name="Jiroutova K."/>
            <person name="Jorgensen R.E."/>
            <person name="Joubert Y."/>
            <person name="Kaplan A."/>
            <person name="Kroger N."/>
            <person name="Kroth P.G."/>
            <person name="La Roche J."/>
            <person name="Lindquist E."/>
            <person name="Lommer M."/>
            <person name="Martin-Jezequel V."/>
            <person name="Lopez P.J."/>
            <person name="Lucas S."/>
            <person name="Mangogna M."/>
            <person name="McGinnis K."/>
            <person name="Medlin L.K."/>
            <person name="Montsant A."/>
            <person name="Oudot-Le Secq M.P."/>
            <person name="Napoli C."/>
            <person name="Obornik M."/>
            <person name="Parker M.S."/>
            <person name="Petit J.L."/>
            <person name="Porcel B.M."/>
            <person name="Poulsen N."/>
            <person name="Robison M."/>
            <person name="Rychlewski L."/>
            <person name="Rynearson T.A."/>
            <person name="Schmutz J."/>
            <person name="Shapiro H."/>
            <person name="Siaut M."/>
            <person name="Stanley M."/>
            <person name="Sussman M.R."/>
            <person name="Taylor A.R."/>
            <person name="Vardi A."/>
            <person name="von Dassow P."/>
            <person name="Vyverman W."/>
            <person name="Willis A."/>
            <person name="Wyrwicz L.S."/>
            <person name="Rokhsar D.S."/>
            <person name="Weissenbach J."/>
            <person name="Armbrust E.V."/>
            <person name="Green B.R."/>
            <person name="Van de Peer Y."/>
            <person name="Grigoriev I.V."/>
        </authorList>
    </citation>
    <scope>NUCLEOTIDE SEQUENCE [LARGE SCALE GENOMIC DNA]</scope>
    <source>
        <strain evidence="3 4">CCAP 1055/1</strain>
    </source>
</reference>
<dbReference type="PaxDb" id="2850-Phatr48378"/>
<dbReference type="AlphaFoldDB" id="B7G6X6"/>
<dbReference type="RefSeq" id="XP_002182934.1">
    <property type="nucleotide sequence ID" value="XM_002182898.1"/>
</dbReference>
<sequence length="692" mass="75834">MKFVFALSCIQAFVVGGALSSANQLAPKPMQTYFVPLPEADIFSSTFKVINTGARAPIMSITAIAISIDDSIVWYDHWEDGYDADTVTRQASTRVWGDGNASNGCAPGVSPCNNSNDRLEAGQSIILENWVDLPRNKNVIRFDAGDRIQSSYPIAVTRAEYPKTPGSLLAGAVEVLPIEKWGRDFIVPAGQDIRENKYSQAFEYTGVYVMAGSDDTIITLPDGSTTFLDRGESHQMRIPVKGARIKADKDVQVHLLAGDVASTYEMRWYSLLSEDKWSKEYISPVGDTTGQTRVVVFNAGTSTISVDYQYFSGTSLRKRSMSVAPKNVQQSEIIPTGSGARFNSTSNFIALSMTDTQSNSGSTSGMIYDWGFPLVPRNQLSSQVLIGWGYGCTGNSCGGGSSRSVVWITPVEDADLYIDYNNDGQSDQKITAKYLSSNRIMDNTDHDMTGAIIWATARNTGPLGRPVEIAAAWGQDGSRSYSGDNSALDLGTVVVPFYTVRVQHFVELDDDKNNDGVVNPGDTLLYTIRVQNLGQDDVQINDLDITNNGVPILTTYIKDSVWYYPDGGLPPIKIPDNTQGTPNPLDSTGIPNPVKLTKRGGTHDIIFKVVTQGTEDRIIYNDGTILQAHERPDLPFDVDIPLVVPAGQPKVTNDDDPDVCIPLEARRERRNRRRRHLLAQEEAFESPTSPFT</sequence>
<dbReference type="KEGG" id="pti:PHATRDRAFT_48378"/>
<dbReference type="OrthoDB" id="47065at2759"/>
<evidence type="ECO:0000313" key="3">
    <source>
        <dbReference type="EMBL" id="EEC45670.1"/>
    </source>
</evidence>
<evidence type="ECO:0000256" key="1">
    <source>
        <dbReference type="SAM" id="SignalP"/>
    </source>
</evidence>
<feature type="domain" description="IgGFc-binding protein N-terminal" evidence="2">
    <location>
        <begin position="118"/>
        <end position="313"/>
    </location>
</feature>
<keyword evidence="1" id="KW-0732">Signal</keyword>
<protein>
    <recommendedName>
        <fullName evidence="2">IgGFc-binding protein N-terminal domain-containing protein</fullName>
    </recommendedName>
</protein>
<dbReference type="Proteomes" id="UP000000759">
    <property type="component" value="Chromosome 17"/>
</dbReference>
<evidence type="ECO:0000259" key="2">
    <source>
        <dbReference type="Pfam" id="PF17517"/>
    </source>
</evidence>
<feature type="signal peptide" evidence="1">
    <location>
        <begin position="1"/>
        <end position="20"/>
    </location>
</feature>
<accession>B7G6X6</accession>
<organism evidence="3 4">
    <name type="scientific">Phaeodactylum tricornutum (strain CCAP 1055/1)</name>
    <dbReference type="NCBI Taxonomy" id="556484"/>
    <lineage>
        <taxon>Eukaryota</taxon>
        <taxon>Sar</taxon>
        <taxon>Stramenopiles</taxon>
        <taxon>Ochrophyta</taxon>
        <taxon>Bacillariophyta</taxon>
        <taxon>Bacillariophyceae</taxon>
        <taxon>Bacillariophycidae</taxon>
        <taxon>Naviculales</taxon>
        <taxon>Phaeodactylaceae</taxon>
        <taxon>Phaeodactylum</taxon>
    </lineage>
</organism>
<reference evidence="4" key="2">
    <citation type="submission" date="2008-08" db="EMBL/GenBank/DDBJ databases">
        <authorList>
            <consortium name="Diatom Consortium"/>
            <person name="Grigoriev I."/>
            <person name="Grimwood J."/>
            <person name="Kuo A."/>
            <person name="Otillar R.P."/>
            <person name="Salamov A."/>
            <person name="Detter J.C."/>
            <person name="Lindquist E."/>
            <person name="Shapiro H."/>
            <person name="Lucas S."/>
            <person name="Glavina del Rio T."/>
            <person name="Pitluck S."/>
            <person name="Rokhsar D."/>
            <person name="Bowler C."/>
        </authorList>
    </citation>
    <scope>GENOME REANNOTATION</scope>
    <source>
        <strain evidence="4">CCAP 1055/1</strain>
    </source>
</reference>
<dbReference type="EMBL" id="CM000619">
    <property type="protein sequence ID" value="EEC45670.1"/>
    <property type="molecule type" value="Genomic_DNA"/>
</dbReference>
<feature type="chain" id="PRO_5002852979" description="IgGFc-binding protein N-terminal domain-containing protein" evidence="1">
    <location>
        <begin position="21"/>
        <end position="692"/>
    </location>
</feature>
<dbReference type="HOGENOM" id="CLU_420087_0_0_1"/>
<name>B7G6X6_PHATC</name>
<gene>
    <name evidence="3" type="ORF">PHATRDRAFT_48378</name>
</gene>